<dbReference type="OrthoDB" id="9781415at2"/>
<dbReference type="RefSeq" id="WP_114337221.1">
    <property type="nucleotide sequence ID" value="NZ_QPID01000002.1"/>
</dbReference>
<dbReference type="InterPro" id="IPR001345">
    <property type="entry name" value="PG/BPGM_mutase_AS"/>
</dbReference>
<keyword evidence="5" id="KW-1185">Reference proteome</keyword>
<dbReference type="Proteomes" id="UP000252558">
    <property type="component" value="Unassembled WGS sequence"/>
</dbReference>
<protein>
    <submittedName>
        <fullName evidence="4">Histidine phosphatase family protein</fullName>
    </submittedName>
</protein>
<reference evidence="4 5" key="1">
    <citation type="submission" date="2018-07" db="EMBL/GenBank/DDBJ databases">
        <title>Corallincola holothuriorum sp. nov., a new facultative anaerobe isolated from sea cucumber Apostichopus japonicus.</title>
        <authorList>
            <person name="Xia H."/>
        </authorList>
    </citation>
    <scope>NUCLEOTIDE SEQUENCE [LARGE SCALE GENOMIC DNA]</scope>
    <source>
        <strain evidence="4 5">C4</strain>
    </source>
</reference>
<dbReference type="Pfam" id="PF00300">
    <property type="entry name" value="His_Phos_1"/>
    <property type="match status" value="1"/>
</dbReference>
<proteinExistence type="predicted"/>
<comment type="caution">
    <text evidence="4">The sequence shown here is derived from an EMBL/GenBank/DDBJ whole genome shotgun (WGS) entry which is preliminary data.</text>
</comment>
<organism evidence="4 5">
    <name type="scientific">Corallincola holothuriorum</name>
    <dbReference type="NCBI Taxonomy" id="2282215"/>
    <lineage>
        <taxon>Bacteria</taxon>
        <taxon>Pseudomonadati</taxon>
        <taxon>Pseudomonadota</taxon>
        <taxon>Gammaproteobacteria</taxon>
        <taxon>Alteromonadales</taxon>
        <taxon>Psychromonadaceae</taxon>
        <taxon>Corallincola</taxon>
    </lineage>
</organism>
<accession>A0A368NMI2</accession>
<evidence type="ECO:0000256" key="1">
    <source>
        <dbReference type="ARBA" id="ARBA00022801"/>
    </source>
</evidence>
<feature type="binding site" evidence="3">
    <location>
        <position position="60"/>
    </location>
    <ligand>
        <name>substrate</name>
    </ligand>
</feature>
<dbReference type="GO" id="GO:0043456">
    <property type="term" value="P:regulation of pentose-phosphate shunt"/>
    <property type="evidence" value="ECO:0007669"/>
    <property type="project" value="TreeGrafter"/>
</dbReference>
<gene>
    <name evidence="4" type="ORF">DU002_04810</name>
</gene>
<name>A0A368NMI2_9GAMM</name>
<dbReference type="GO" id="GO:0005829">
    <property type="term" value="C:cytosol"/>
    <property type="evidence" value="ECO:0007669"/>
    <property type="project" value="TreeGrafter"/>
</dbReference>
<sequence length="188" mass="20607">MATTDIYLVRHGETTWNQTHRLQGHLDSPLTQRGKQQAKQAAELLKTTCLAAVYSSDLARCSHTAQCIAAQHKLPLTTLSGLRERHFGPLQGMQLTDMDHHQLALCNLHVDGSPDAAPLGGESVREVWQRSQNTLAEIVKPHVNQAIVVVTHGSVLAILLQGLAAKPLHPVRTGYYENGAVVGLQWQH</sequence>
<dbReference type="PROSITE" id="PS00175">
    <property type="entry name" value="PG_MUTASE"/>
    <property type="match status" value="1"/>
</dbReference>
<dbReference type="SMART" id="SM00855">
    <property type="entry name" value="PGAM"/>
    <property type="match status" value="1"/>
</dbReference>
<dbReference type="CDD" id="cd07067">
    <property type="entry name" value="HP_PGM_like"/>
    <property type="match status" value="1"/>
</dbReference>
<dbReference type="AlphaFoldDB" id="A0A368NMI2"/>
<dbReference type="InterPro" id="IPR051695">
    <property type="entry name" value="Phosphoglycerate_Mutase"/>
</dbReference>
<evidence type="ECO:0000256" key="3">
    <source>
        <dbReference type="PIRSR" id="PIRSR613078-2"/>
    </source>
</evidence>
<dbReference type="GO" id="GO:0004331">
    <property type="term" value="F:fructose-2,6-bisphosphate 2-phosphatase activity"/>
    <property type="evidence" value="ECO:0007669"/>
    <property type="project" value="TreeGrafter"/>
</dbReference>
<feature type="active site" description="Proton donor/acceptor" evidence="2">
    <location>
        <position position="84"/>
    </location>
</feature>
<dbReference type="PANTHER" id="PTHR46517">
    <property type="entry name" value="FRUCTOSE-2,6-BISPHOSPHATASE TIGAR"/>
    <property type="match status" value="1"/>
</dbReference>
<dbReference type="SUPFAM" id="SSF53254">
    <property type="entry name" value="Phosphoglycerate mutase-like"/>
    <property type="match status" value="1"/>
</dbReference>
<dbReference type="Gene3D" id="3.40.50.1240">
    <property type="entry name" value="Phosphoglycerate mutase-like"/>
    <property type="match status" value="1"/>
</dbReference>
<dbReference type="InterPro" id="IPR029033">
    <property type="entry name" value="His_PPase_superfam"/>
</dbReference>
<evidence type="ECO:0000313" key="5">
    <source>
        <dbReference type="Proteomes" id="UP000252558"/>
    </source>
</evidence>
<dbReference type="PIRSF" id="PIRSF000709">
    <property type="entry name" value="6PFK_2-Ptase"/>
    <property type="match status" value="1"/>
</dbReference>
<evidence type="ECO:0000256" key="2">
    <source>
        <dbReference type="PIRSR" id="PIRSR613078-1"/>
    </source>
</evidence>
<dbReference type="EMBL" id="QPID01000002">
    <property type="protein sequence ID" value="RCU51792.1"/>
    <property type="molecule type" value="Genomic_DNA"/>
</dbReference>
<dbReference type="GO" id="GO:0045820">
    <property type="term" value="P:negative regulation of glycolytic process"/>
    <property type="evidence" value="ECO:0007669"/>
    <property type="project" value="TreeGrafter"/>
</dbReference>
<dbReference type="InterPro" id="IPR013078">
    <property type="entry name" value="His_Pase_superF_clade-1"/>
</dbReference>
<evidence type="ECO:0000313" key="4">
    <source>
        <dbReference type="EMBL" id="RCU51792.1"/>
    </source>
</evidence>
<dbReference type="PANTHER" id="PTHR46517:SF1">
    <property type="entry name" value="FRUCTOSE-2,6-BISPHOSPHATASE TIGAR"/>
    <property type="match status" value="1"/>
</dbReference>
<feature type="active site" description="Tele-phosphohistidine intermediate" evidence="2">
    <location>
        <position position="11"/>
    </location>
</feature>
<feature type="binding site" evidence="3">
    <location>
        <begin position="10"/>
        <end position="17"/>
    </location>
    <ligand>
        <name>substrate</name>
    </ligand>
</feature>
<keyword evidence="1" id="KW-0378">Hydrolase</keyword>